<dbReference type="CDD" id="cd05483">
    <property type="entry name" value="retropepsin_like_bacteria"/>
    <property type="match status" value="1"/>
</dbReference>
<feature type="domain" description="Peptidase A2" evidence="2">
    <location>
        <begin position="84"/>
        <end position="99"/>
    </location>
</feature>
<dbReference type="GO" id="GO:0006508">
    <property type="term" value="P:proteolysis"/>
    <property type="evidence" value="ECO:0007669"/>
    <property type="project" value="UniProtKB-KW"/>
</dbReference>
<dbReference type="PROSITE" id="PS50175">
    <property type="entry name" value="ASP_PROT_RETROV"/>
    <property type="match status" value="1"/>
</dbReference>
<reference evidence="3 4" key="1">
    <citation type="journal article" date="2015" name="Genome Announc.">
        <title>Draft Genome Sequence of Cyanobacterium Hassallia byssoidea Strain VB512170, Isolated from Monuments in India.</title>
        <authorList>
            <person name="Singh D."/>
            <person name="Chandrababunaidu M.M."/>
            <person name="Panda A."/>
            <person name="Sen D."/>
            <person name="Bhattacharyya S."/>
            <person name="Adhikary S.P."/>
            <person name="Tripathy S."/>
        </authorList>
    </citation>
    <scope>NUCLEOTIDE SEQUENCE [LARGE SCALE GENOMIC DNA]</scope>
    <source>
        <strain evidence="3 4">VB512170</strain>
    </source>
</reference>
<dbReference type="SUPFAM" id="SSF50630">
    <property type="entry name" value="Acid proteases"/>
    <property type="match status" value="1"/>
</dbReference>
<dbReference type="Pfam" id="PF13975">
    <property type="entry name" value="gag-asp_proteas"/>
    <property type="match status" value="1"/>
</dbReference>
<accession>A0A846HDQ8</accession>
<organism evidence="3 4">
    <name type="scientific">Hassallia byssoidea VB512170</name>
    <dbReference type="NCBI Taxonomy" id="1304833"/>
    <lineage>
        <taxon>Bacteria</taxon>
        <taxon>Bacillati</taxon>
        <taxon>Cyanobacteriota</taxon>
        <taxon>Cyanophyceae</taxon>
        <taxon>Nostocales</taxon>
        <taxon>Tolypothrichaceae</taxon>
        <taxon>Hassallia</taxon>
    </lineage>
</organism>
<keyword evidence="4" id="KW-1185">Reference proteome</keyword>
<dbReference type="Gene3D" id="2.40.70.10">
    <property type="entry name" value="Acid Proteases"/>
    <property type="match status" value="1"/>
</dbReference>
<dbReference type="RefSeq" id="WP_052324689.1">
    <property type="nucleotide sequence ID" value="NZ_JTCM02000058.1"/>
</dbReference>
<evidence type="ECO:0000259" key="2">
    <source>
        <dbReference type="PROSITE" id="PS50175"/>
    </source>
</evidence>
<protein>
    <submittedName>
        <fullName evidence="3">Aspartyl protease</fullName>
    </submittedName>
</protein>
<gene>
    <name evidence="3" type="ORF">PI95_021700</name>
</gene>
<evidence type="ECO:0000256" key="1">
    <source>
        <dbReference type="ARBA" id="ARBA00022801"/>
    </source>
</evidence>
<dbReference type="InterPro" id="IPR001995">
    <property type="entry name" value="Peptidase_A2_cat"/>
</dbReference>
<dbReference type="InterPro" id="IPR034122">
    <property type="entry name" value="Retropepsin-like_bacterial"/>
</dbReference>
<dbReference type="Proteomes" id="UP000031549">
    <property type="component" value="Unassembled WGS sequence"/>
</dbReference>
<dbReference type="AlphaFoldDB" id="A0A846HDQ8"/>
<dbReference type="InterPro" id="IPR021109">
    <property type="entry name" value="Peptidase_aspartic_dom_sf"/>
</dbReference>
<comment type="caution">
    <text evidence="3">The sequence shown here is derived from an EMBL/GenBank/DDBJ whole genome shotgun (WGS) entry which is preliminary data.</text>
</comment>
<proteinExistence type="predicted"/>
<sequence length="178" mass="19144">MKNAWSRLGLMTVIPTLMFLVFPRRTMAEDPGGCFMVTSSGKTVSLGSLCGVTASDNGVFRIPIKRRLGKTPVIEVMFNGNKTFEMILDTGASGTVITQGMASDLKLEATGTMQAEIADGSRVQFLTSQVKSIAVGGAIVNNVEVAIAPKAGIGLLGHDFFDSYDVRILEKVVEFHRR</sequence>
<evidence type="ECO:0000313" key="3">
    <source>
        <dbReference type="EMBL" id="NEU75098.1"/>
    </source>
</evidence>
<evidence type="ECO:0000313" key="4">
    <source>
        <dbReference type="Proteomes" id="UP000031549"/>
    </source>
</evidence>
<keyword evidence="3" id="KW-0645">Protease</keyword>
<dbReference type="EMBL" id="JTCM02000058">
    <property type="protein sequence ID" value="NEU75098.1"/>
    <property type="molecule type" value="Genomic_DNA"/>
</dbReference>
<name>A0A846HDQ8_9CYAN</name>
<keyword evidence="1" id="KW-0378">Hydrolase</keyword>
<dbReference type="GO" id="GO:0004190">
    <property type="term" value="F:aspartic-type endopeptidase activity"/>
    <property type="evidence" value="ECO:0007669"/>
    <property type="project" value="InterPro"/>
</dbReference>